<name>A0A2M7GZV4_9BACT</name>
<keyword evidence="1" id="KW-1133">Transmembrane helix</keyword>
<dbReference type="EMBL" id="PFFY01000075">
    <property type="protein sequence ID" value="PIW33978.1"/>
    <property type="molecule type" value="Genomic_DNA"/>
</dbReference>
<accession>A0A2M7GZV4</accession>
<dbReference type="AlphaFoldDB" id="A0A2M7GZV4"/>
<feature type="transmembrane region" description="Helical" evidence="1">
    <location>
        <begin position="6"/>
        <end position="25"/>
    </location>
</feature>
<sequence>MDILQFIGSIGGIAGVLAFIIFMMYRQDRKESTESLREDRKFMEDRLTMIIDSYNKTATANTEVLSELVTYLRLKNGSK</sequence>
<protein>
    <submittedName>
        <fullName evidence="2">Uncharacterized protein</fullName>
    </submittedName>
</protein>
<gene>
    <name evidence="2" type="ORF">COW28_01710</name>
</gene>
<reference evidence="3" key="1">
    <citation type="submission" date="2017-09" db="EMBL/GenBank/DDBJ databases">
        <title>Depth-based differentiation of microbial function through sediment-hosted aquifers and enrichment of novel symbionts in the deep terrestrial subsurface.</title>
        <authorList>
            <person name="Probst A.J."/>
            <person name="Ladd B."/>
            <person name="Jarett J.K."/>
            <person name="Geller-Mcgrath D.E."/>
            <person name="Sieber C.M.K."/>
            <person name="Emerson J.B."/>
            <person name="Anantharaman K."/>
            <person name="Thomas B.C."/>
            <person name="Malmstrom R."/>
            <person name="Stieglmeier M."/>
            <person name="Klingl A."/>
            <person name="Woyke T."/>
            <person name="Ryan C.M."/>
            <person name="Banfield J.F."/>
        </authorList>
    </citation>
    <scope>NUCLEOTIDE SEQUENCE [LARGE SCALE GENOMIC DNA]</scope>
</reference>
<organism evidence="2 3">
    <name type="scientific">bacterium (Candidatus Ratteibacteria) CG15_BIG_FIL_POST_REV_8_21_14_020_41_12</name>
    <dbReference type="NCBI Taxonomy" id="2014291"/>
    <lineage>
        <taxon>Bacteria</taxon>
        <taxon>Candidatus Ratteibacteria</taxon>
    </lineage>
</organism>
<keyword evidence="1" id="KW-0812">Transmembrane</keyword>
<evidence type="ECO:0000256" key="1">
    <source>
        <dbReference type="SAM" id="Phobius"/>
    </source>
</evidence>
<evidence type="ECO:0000313" key="2">
    <source>
        <dbReference type="EMBL" id="PIW33978.1"/>
    </source>
</evidence>
<dbReference type="Proteomes" id="UP000230025">
    <property type="component" value="Unassembled WGS sequence"/>
</dbReference>
<evidence type="ECO:0000313" key="3">
    <source>
        <dbReference type="Proteomes" id="UP000230025"/>
    </source>
</evidence>
<proteinExistence type="predicted"/>
<keyword evidence="1" id="KW-0472">Membrane</keyword>
<comment type="caution">
    <text evidence="2">The sequence shown here is derived from an EMBL/GenBank/DDBJ whole genome shotgun (WGS) entry which is preliminary data.</text>
</comment>